<dbReference type="InterPro" id="IPR016032">
    <property type="entry name" value="Sig_transdc_resp-reg_C-effctor"/>
</dbReference>
<dbReference type="AlphaFoldDB" id="A0A0R3MN59"/>
<dbReference type="GO" id="GO:0006355">
    <property type="term" value="P:regulation of DNA-templated transcription"/>
    <property type="evidence" value="ECO:0007669"/>
    <property type="project" value="InterPro"/>
</dbReference>
<dbReference type="Pfam" id="PF00931">
    <property type="entry name" value="NB-ARC"/>
    <property type="match status" value="1"/>
</dbReference>
<evidence type="ECO:0000256" key="2">
    <source>
        <dbReference type="PROSITE-ProRule" id="PRU01091"/>
    </source>
</evidence>
<dbReference type="Pfam" id="PF00486">
    <property type="entry name" value="Trans_reg_C"/>
    <property type="match status" value="1"/>
</dbReference>
<comment type="caution">
    <text evidence="4">The sequence shown here is derived from an EMBL/GenBank/DDBJ whole genome shotgun (WGS) entry which is preliminary data.</text>
</comment>
<dbReference type="InterPro" id="IPR027417">
    <property type="entry name" value="P-loop_NTPase"/>
</dbReference>
<feature type="DNA-binding region" description="OmpR/PhoB-type" evidence="2">
    <location>
        <begin position="1"/>
        <end position="80"/>
    </location>
</feature>
<dbReference type="InterPro" id="IPR001867">
    <property type="entry name" value="OmpR/PhoB-type_DNA-bd"/>
</dbReference>
<feature type="domain" description="OmpR/PhoB-type" evidence="3">
    <location>
        <begin position="1"/>
        <end position="80"/>
    </location>
</feature>
<sequence>MLWEGDLLLQVGTRALAILSALTEVPGRLVAKHELLERAWPGGRVDDANLKVQISTLRKALRGCEGLIRAEASLGYRFLGEAVRADPYLDAQRRSSLVPQLLTEPIGRDGVIAEIVSLLKESRLVTVLGPGGIGKTTVALAIAHRLAHTFTDETCFVDLSRIARDDQIGEAVARALGFPVGEAPPAFEQIQAALQGRRILLVIDSCEHVADAIALLVEQVLGLSNEVWILVTSRESLRVGAEFVWQLEPLEVPPSLMDNAANAARYPAVQLFLRAAAEVSDDFTLDDEIAPTIVEVCRRLDGIPRAIEMVASMVATLDIGEIRRSLDQRLPLLELDRQDANPLHDSLFSTLRWRCDLLPLNERAVLRRLALFTGAFTLDAAVAVAADDVTDASAVREAVVALANKSFLIVNLRISPPEYRLFETMRAYVASPRGEGDATERLDRCQNC</sequence>
<dbReference type="PRINTS" id="PR00364">
    <property type="entry name" value="DISEASERSIST"/>
</dbReference>
<dbReference type="GO" id="GO:0000160">
    <property type="term" value="P:phosphorelay signal transduction system"/>
    <property type="evidence" value="ECO:0007669"/>
    <property type="project" value="InterPro"/>
</dbReference>
<dbReference type="PANTHER" id="PTHR47691">
    <property type="entry name" value="REGULATOR-RELATED"/>
    <property type="match status" value="1"/>
</dbReference>
<gene>
    <name evidence="4" type="ORF">CQ14_07370</name>
</gene>
<dbReference type="Pfam" id="PF25872">
    <property type="entry name" value="HTH_77"/>
    <property type="match status" value="1"/>
</dbReference>
<dbReference type="EMBL" id="LLYB01000081">
    <property type="protein sequence ID" value="KRR21451.1"/>
    <property type="molecule type" value="Genomic_DNA"/>
</dbReference>
<keyword evidence="1 2" id="KW-0238">DNA-binding</keyword>
<dbReference type="InterPro" id="IPR002182">
    <property type="entry name" value="NB-ARC"/>
</dbReference>
<dbReference type="GO" id="GO:0003677">
    <property type="term" value="F:DNA binding"/>
    <property type="evidence" value="ECO:0007669"/>
    <property type="project" value="UniProtKB-UniRule"/>
</dbReference>
<protein>
    <recommendedName>
        <fullName evidence="3">OmpR/PhoB-type domain-containing protein</fullName>
    </recommendedName>
</protein>
<dbReference type="GO" id="GO:0043531">
    <property type="term" value="F:ADP binding"/>
    <property type="evidence" value="ECO:0007669"/>
    <property type="project" value="InterPro"/>
</dbReference>
<name>A0A0R3MN59_9BRAD</name>
<dbReference type="PANTHER" id="PTHR47691:SF3">
    <property type="entry name" value="HTH-TYPE TRANSCRIPTIONAL REGULATOR RV0890C-RELATED"/>
    <property type="match status" value="1"/>
</dbReference>
<organism evidence="4 5">
    <name type="scientific">Bradyrhizobium lablabi</name>
    <dbReference type="NCBI Taxonomy" id="722472"/>
    <lineage>
        <taxon>Bacteria</taxon>
        <taxon>Pseudomonadati</taxon>
        <taxon>Pseudomonadota</taxon>
        <taxon>Alphaproteobacteria</taxon>
        <taxon>Hyphomicrobiales</taxon>
        <taxon>Nitrobacteraceae</taxon>
        <taxon>Bradyrhizobium</taxon>
    </lineage>
</organism>
<accession>A0A0R3MN59</accession>
<dbReference type="InterPro" id="IPR036388">
    <property type="entry name" value="WH-like_DNA-bd_sf"/>
</dbReference>
<dbReference type="InterPro" id="IPR058852">
    <property type="entry name" value="HTH_77"/>
</dbReference>
<dbReference type="Gene3D" id="1.10.10.10">
    <property type="entry name" value="Winged helix-like DNA-binding domain superfamily/Winged helix DNA-binding domain"/>
    <property type="match status" value="1"/>
</dbReference>
<reference evidence="4 5" key="1">
    <citation type="submission" date="2014-03" db="EMBL/GenBank/DDBJ databases">
        <title>Bradyrhizobium valentinum sp. nov., isolated from effective nodules of Lupinus mariae-josephae, a lupine endemic of basic-lime soils in Eastern Spain.</title>
        <authorList>
            <person name="Duran D."/>
            <person name="Rey L."/>
            <person name="Navarro A."/>
            <person name="Busquets A."/>
            <person name="Imperial J."/>
            <person name="Ruiz-Argueso T."/>
        </authorList>
    </citation>
    <scope>NUCLEOTIDE SEQUENCE [LARGE SCALE GENOMIC DNA]</scope>
    <source>
        <strain evidence="4 5">CCBAU 23086</strain>
    </source>
</reference>
<evidence type="ECO:0000313" key="4">
    <source>
        <dbReference type="EMBL" id="KRR21451.1"/>
    </source>
</evidence>
<evidence type="ECO:0000259" key="3">
    <source>
        <dbReference type="PROSITE" id="PS51755"/>
    </source>
</evidence>
<dbReference type="SUPFAM" id="SSF52540">
    <property type="entry name" value="P-loop containing nucleoside triphosphate hydrolases"/>
    <property type="match status" value="1"/>
</dbReference>
<evidence type="ECO:0000313" key="5">
    <source>
        <dbReference type="Proteomes" id="UP000051660"/>
    </source>
</evidence>
<proteinExistence type="predicted"/>
<dbReference type="Gene3D" id="3.40.50.300">
    <property type="entry name" value="P-loop containing nucleotide triphosphate hydrolases"/>
    <property type="match status" value="1"/>
</dbReference>
<evidence type="ECO:0000256" key="1">
    <source>
        <dbReference type="ARBA" id="ARBA00023125"/>
    </source>
</evidence>
<dbReference type="SMART" id="SM00862">
    <property type="entry name" value="Trans_reg_C"/>
    <property type="match status" value="1"/>
</dbReference>
<dbReference type="Proteomes" id="UP000051660">
    <property type="component" value="Unassembled WGS sequence"/>
</dbReference>
<dbReference type="PROSITE" id="PS51755">
    <property type="entry name" value="OMPR_PHOB"/>
    <property type="match status" value="1"/>
</dbReference>
<dbReference type="SUPFAM" id="SSF46894">
    <property type="entry name" value="C-terminal effector domain of the bipartite response regulators"/>
    <property type="match status" value="1"/>
</dbReference>